<protein>
    <recommendedName>
        <fullName evidence="1">Fido domain-containing protein</fullName>
    </recommendedName>
</protein>
<dbReference type="STRING" id="709323.GCA_001047135_00380"/>
<dbReference type="Gene3D" id="1.10.3290.10">
    <property type="entry name" value="Fido-like domain"/>
    <property type="match status" value="1"/>
</dbReference>
<dbReference type="RefSeq" id="WP_059393330.1">
    <property type="nucleotide sequence ID" value="NZ_DF968079.1"/>
</dbReference>
<dbReference type="Proteomes" id="UP000064514">
    <property type="component" value="Unassembled WGS sequence"/>
</dbReference>
<proteinExistence type="predicted"/>
<dbReference type="Pfam" id="PF02661">
    <property type="entry name" value="Fic"/>
    <property type="match status" value="1"/>
</dbReference>
<dbReference type="PROSITE" id="PS51459">
    <property type="entry name" value="FIDO"/>
    <property type="match status" value="1"/>
</dbReference>
<dbReference type="EMBL" id="DF968079">
    <property type="protein sequence ID" value="GAP03835.1"/>
    <property type="molecule type" value="Genomic_DNA"/>
</dbReference>
<gene>
    <name evidence="2" type="ORF">FTRO_0020010</name>
</gene>
<dbReference type="InterPro" id="IPR003812">
    <property type="entry name" value="Fido"/>
</dbReference>
<name>A0A3F3GXH1_9LACO</name>
<reference evidence="2" key="1">
    <citation type="journal article" date="2015" name="BMC Genomics">
        <title>Comparative genomics of Fructobacillus spp. and Leuconostoc spp. reveals niche-specific evolution of Fructobacillus spp.</title>
        <authorList>
            <person name="Endo A."/>
            <person name="Tanizawa Y."/>
            <person name="Tanaka N."/>
            <person name="Maeno S."/>
            <person name="Kumar H."/>
            <person name="Shiwa Y."/>
            <person name="Okada S."/>
            <person name="Yoshikawa H."/>
            <person name="Dicks L."/>
            <person name="Nakagawa J."/>
            <person name="Arita M."/>
        </authorList>
    </citation>
    <scope>NUCLEOTIDE SEQUENCE [LARGE SCALE GENOMIC DNA]</scope>
    <source>
        <strain evidence="2">F214-1</strain>
    </source>
</reference>
<sequence length="272" mass="30783">MVYQLKPFHFDLETEQLLFRKSTPTILYDGAQFEGMSVTLFQTEAIVNNDYITGVRPMEIVILHRIHEGAQFVANNYQNFDFQNLLALHKIVGTGDALNPGMLRTGMGGVNTDKGVFIPDKVDPELVEKRFNAIMDNRDLAPEDRAAKIFTYLSRSQIFNDTNKRTALLTANVPLLQEGAGVFYIPEPAMDNILHMMGNFYYSNDDRLLVATLKNIAVTDYDGKTFYEPSHQNEEYAHEYMHHLNAFKGLGSKGILGKEVVKKLTSPELPNN</sequence>
<dbReference type="AlphaFoldDB" id="A0A3F3GXH1"/>
<dbReference type="InterPro" id="IPR036597">
    <property type="entry name" value="Fido-like_dom_sf"/>
</dbReference>
<accession>A0A3F3GXH1</accession>
<evidence type="ECO:0000259" key="1">
    <source>
        <dbReference type="PROSITE" id="PS51459"/>
    </source>
</evidence>
<organism evidence="2">
    <name type="scientific">Fructobacillus tropaeoli</name>
    <dbReference type="NCBI Taxonomy" id="709323"/>
    <lineage>
        <taxon>Bacteria</taxon>
        <taxon>Bacillati</taxon>
        <taxon>Bacillota</taxon>
        <taxon>Bacilli</taxon>
        <taxon>Lactobacillales</taxon>
        <taxon>Lactobacillaceae</taxon>
        <taxon>Fructobacillus</taxon>
    </lineage>
</organism>
<feature type="domain" description="Fido" evidence="1">
    <location>
        <begin position="80"/>
        <end position="215"/>
    </location>
</feature>
<evidence type="ECO:0000313" key="2">
    <source>
        <dbReference type="EMBL" id="GAP03835.1"/>
    </source>
</evidence>
<dbReference type="SUPFAM" id="SSF140931">
    <property type="entry name" value="Fic-like"/>
    <property type="match status" value="1"/>
</dbReference>